<dbReference type="AlphaFoldDB" id="E3LCC9"/>
<dbReference type="HOGENOM" id="CLU_442949_0_0_1"/>
<dbReference type="EMBL" id="DS268407">
    <property type="protein sequence ID" value="EFO82151.1"/>
    <property type="molecule type" value="Genomic_DNA"/>
</dbReference>
<dbReference type="Proteomes" id="UP000008281">
    <property type="component" value="Unassembled WGS sequence"/>
</dbReference>
<gene>
    <name evidence="1" type="ORF">CRE_00021</name>
</gene>
<dbReference type="OMA" id="LINCHEL"/>
<reference evidence="1" key="1">
    <citation type="submission" date="2007-07" db="EMBL/GenBank/DDBJ databases">
        <title>PCAP assembly of the Caenorhabditis remanei genome.</title>
        <authorList>
            <consortium name="The Caenorhabditis remanei Sequencing Consortium"/>
            <person name="Wilson R.K."/>
        </authorList>
    </citation>
    <scope>NUCLEOTIDE SEQUENCE [LARGE SCALE GENOMIC DNA]</scope>
    <source>
        <strain evidence="1">PB4641</strain>
    </source>
</reference>
<proteinExistence type="predicted"/>
<name>E3LCC9_CAERE</name>
<keyword evidence="2" id="KW-1185">Reference proteome</keyword>
<evidence type="ECO:0000313" key="1">
    <source>
        <dbReference type="EMBL" id="EFO82151.1"/>
    </source>
</evidence>
<dbReference type="eggNOG" id="ENOG502TJIH">
    <property type="taxonomic scope" value="Eukaryota"/>
</dbReference>
<protein>
    <submittedName>
        <fullName evidence="1">Uncharacterized protein</fullName>
    </submittedName>
</protein>
<sequence>MSKAAHVSYKSSPSLQCHVAFQKEAERLLKRFKTKIETVWKEQDVIKAGSMSECNLFWFENENRPSSEEVRDEILKMVDSESIELKLIFNNLTFGGFRCPQKRWFLGDETSTDLLPRQPSNVPAFFASCLTDDLRQEQTAFASLSPKPLTVTNRRLMYARNNMLSGTVLGKDTGDRPYYFHSVMTDGKLTKYRTEAQERDEILENSTDTPTKDFVFRGSKINLVEGQLTSDKQVVIYVNDKKMNKYILQWALKENGDKVLILYDSFFMAAGDIKENKTGILLKCRELRGTYGTGKFAISPDFRLLIREVKCSYSLVEFLKKNLFFFQSAINTVPRSSVKLGKLSHLKTIVEMIEEEERPDRNNDNKDRTDRQIQLISIMCADSRIFLKMTENYNRDPAPGYALTSFEKMIHNYHEAQKSVVVHSFRAMFSFFSRLGSIESNCNHNVAQCENIHKILTLSHEWIDEQNNEEDDYLDGMIYIVTKMLEIYYTGITCNREEEVAVCSNQRIEQTKAVLPPNGIKYFPPGCYILPCSREQWGFVFDCRKYSLRRESSYYCYSVIPEDFRNMNYENMDNVMEYIMRQRPDIMLFSPSKFDFPLQFIRRFAQWYEEEHFNKFQIKEISLTTEIASLNIH</sequence>
<accession>E3LCC9</accession>
<dbReference type="InParanoid" id="E3LCC9"/>
<evidence type="ECO:0000313" key="2">
    <source>
        <dbReference type="Proteomes" id="UP000008281"/>
    </source>
</evidence>
<dbReference type="OrthoDB" id="10599697at2759"/>
<organism evidence="2">
    <name type="scientific">Caenorhabditis remanei</name>
    <name type="common">Caenorhabditis vulgaris</name>
    <dbReference type="NCBI Taxonomy" id="31234"/>
    <lineage>
        <taxon>Eukaryota</taxon>
        <taxon>Metazoa</taxon>
        <taxon>Ecdysozoa</taxon>
        <taxon>Nematoda</taxon>
        <taxon>Chromadorea</taxon>
        <taxon>Rhabditida</taxon>
        <taxon>Rhabditina</taxon>
        <taxon>Rhabditomorpha</taxon>
        <taxon>Rhabditoidea</taxon>
        <taxon>Rhabditidae</taxon>
        <taxon>Peloderinae</taxon>
        <taxon>Caenorhabditis</taxon>
    </lineage>
</organism>